<feature type="domain" description="Bacterial repeat" evidence="2">
    <location>
        <begin position="394"/>
        <end position="463"/>
    </location>
</feature>
<dbReference type="KEGG" id="bco:Bcell_3685"/>
<dbReference type="Proteomes" id="UP000001401">
    <property type="component" value="Chromosome"/>
</dbReference>
<dbReference type="RefSeq" id="WP_013490257.1">
    <property type="nucleotide sequence ID" value="NC_014829.1"/>
</dbReference>
<keyword evidence="4" id="KW-1185">Reference proteome</keyword>
<dbReference type="STRING" id="649639.Bcell_3685"/>
<feature type="compositionally biased region" description="Polar residues" evidence="1">
    <location>
        <begin position="400"/>
        <end position="414"/>
    </location>
</feature>
<dbReference type="EMBL" id="CP002394">
    <property type="protein sequence ID" value="ADU31926.1"/>
    <property type="molecule type" value="Genomic_DNA"/>
</dbReference>
<dbReference type="SUPFAM" id="SSF48452">
    <property type="entry name" value="TPR-like"/>
    <property type="match status" value="1"/>
</dbReference>
<dbReference type="AlphaFoldDB" id="E6TT18"/>
<evidence type="ECO:0000313" key="4">
    <source>
        <dbReference type="Proteomes" id="UP000001401"/>
    </source>
</evidence>
<name>E6TT18_EVAC2</name>
<evidence type="ECO:0000313" key="3">
    <source>
        <dbReference type="EMBL" id="ADU31926.1"/>
    </source>
</evidence>
<feature type="compositionally biased region" description="Polar residues" evidence="1">
    <location>
        <begin position="464"/>
        <end position="473"/>
    </location>
</feature>
<dbReference type="HOGENOM" id="CLU_423158_0_0_9"/>
<feature type="region of interest" description="Disordered" evidence="1">
    <location>
        <begin position="462"/>
        <end position="530"/>
    </location>
</feature>
<evidence type="ECO:0000256" key="1">
    <source>
        <dbReference type="SAM" id="MobiDB-lite"/>
    </source>
</evidence>
<dbReference type="InterPro" id="IPR044060">
    <property type="entry name" value="Bacterial_rp_domain"/>
</dbReference>
<dbReference type="Gene3D" id="1.25.40.10">
    <property type="entry name" value="Tetratricopeptide repeat domain"/>
    <property type="match status" value="1"/>
</dbReference>
<feature type="region of interest" description="Disordered" evidence="1">
    <location>
        <begin position="400"/>
        <end position="420"/>
    </location>
</feature>
<sequence>MKRKGIVLIVSVLVLVGMGFFTYTVVQSNDFAEQLALAEQYFNEEKYEESKAIYLDILAEDNKHLEARLSLAKCYFSLENWDLVESTLLDGIKLDTFEEQYYIDLSYFYMYKRDIDEAIKTAENGFFRTEATELSHLLNEIESHLHIKIERSSVQVDFNRLLEVVWVDEDEQYFPVQAYYTVDDNEVGVIVAEEEDYYFSAQNTGTATIEASIRSISIKQEIDVREQVLAELLIENNNSPYEGGHISVGEELTLTANGIDYAGEAIPVLPSWEVKNELGHVSTETGTVTHFTANKSGLETIVIAAEDLQKEIHIRIDGDTKILNYEITGEGTLIFSPEEEEYKIDSEVTIEAIAADGWKFSSWDGDLSGSTNPITITMDDHKAFQAIFTPLSHSLELNTEGQGSIQRSSTNTSFDDGDAVTLTANPQSGWRFVRWEGSHRSTTPTITVIMDSNKSLTAVFEKVPSSSNGNNEPETSNRNEAERNNENEQESQEQNAEATFSLTISTASGGKINGAQSGSSHKKGDKVTLTAQPNEGWKFIRWEGDASGSSRTVTVTMDKDKTVRAIFEEDKPKQFTLTTAVEGNGRVEVIGGGSKFDEGTVVELRAIPDSGWRFAGWKETNGQSPTQITMNSNKTMTAIFEQRTEDE</sequence>
<organism evidence="3 4">
    <name type="scientific">Evansella cellulosilytica (strain ATCC 21833 / DSM 2522 / FERM P-1141 / JCM 9156 / N-4)</name>
    <name type="common">Bacillus cellulosilyticus</name>
    <dbReference type="NCBI Taxonomy" id="649639"/>
    <lineage>
        <taxon>Bacteria</taxon>
        <taxon>Bacillati</taxon>
        <taxon>Bacillota</taxon>
        <taxon>Bacilli</taxon>
        <taxon>Bacillales</taxon>
        <taxon>Bacillaceae</taxon>
        <taxon>Evansella</taxon>
    </lineage>
</organism>
<dbReference type="Pfam" id="PF18998">
    <property type="entry name" value="Flg_new_2"/>
    <property type="match status" value="4"/>
</dbReference>
<accession>E6TT18</accession>
<reference evidence="3" key="1">
    <citation type="submission" date="2010-12" db="EMBL/GenBank/DDBJ databases">
        <title>Complete sequence of Bacillus cellulosilyticus DSM 2522.</title>
        <authorList>
            <consortium name="US DOE Joint Genome Institute"/>
            <person name="Lucas S."/>
            <person name="Copeland A."/>
            <person name="Lapidus A."/>
            <person name="Cheng J.-F."/>
            <person name="Bruce D."/>
            <person name="Goodwin L."/>
            <person name="Pitluck S."/>
            <person name="Chertkov O."/>
            <person name="Detter J.C."/>
            <person name="Han C."/>
            <person name="Tapia R."/>
            <person name="Land M."/>
            <person name="Hauser L."/>
            <person name="Jeffries C."/>
            <person name="Kyrpides N."/>
            <person name="Ivanova N."/>
            <person name="Mikhailova N."/>
            <person name="Brumm P."/>
            <person name="Mead D."/>
            <person name="Woyke T."/>
        </authorList>
    </citation>
    <scope>NUCLEOTIDE SEQUENCE [LARGE SCALE GENOMIC DNA]</scope>
    <source>
        <strain evidence="3">DSM 2522</strain>
    </source>
</reference>
<feature type="compositionally biased region" description="Polar residues" evidence="1">
    <location>
        <begin position="500"/>
        <end position="519"/>
    </location>
</feature>
<dbReference type="eggNOG" id="COG4870">
    <property type="taxonomic scope" value="Bacteria"/>
</dbReference>
<gene>
    <name evidence="3" type="ordered locus">Bcell_3685</name>
</gene>
<dbReference type="OrthoDB" id="6372180at2"/>
<evidence type="ECO:0000259" key="2">
    <source>
        <dbReference type="Pfam" id="PF18998"/>
    </source>
</evidence>
<dbReference type="InterPro" id="IPR011990">
    <property type="entry name" value="TPR-like_helical_dom_sf"/>
</dbReference>
<feature type="domain" description="Bacterial repeat" evidence="2">
    <location>
        <begin position="330"/>
        <end position="390"/>
    </location>
</feature>
<feature type="domain" description="Bacterial repeat" evidence="2">
    <location>
        <begin position="576"/>
        <end position="642"/>
    </location>
</feature>
<protein>
    <recommendedName>
        <fullName evidence="2">Bacterial repeat domain-containing protein</fullName>
    </recommendedName>
</protein>
<proteinExistence type="predicted"/>
<feature type="domain" description="Bacterial repeat" evidence="2">
    <location>
        <begin position="501"/>
        <end position="570"/>
    </location>
</feature>
<feature type="compositionally biased region" description="Basic and acidic residues" evidence="1">
    <location>
        <begin position="475"/>
        <end position="486"/>
    </location>
</feature>